<dbReference type="PANTHER" id="PTHR46078:SF2">
    <property type="entry name" value="FORK-HEAD DOMAIN-CONTAINING PROTEIN"/>
    <property type="match status" value="1"/>
</dbReference>
<feature type="compositionally biased region" description="Low complexity" evidence="6">
    <location>
        <begin position="38"/>
        <end position="60"/>
    </location>
</feature>
<dbReference type="Proteomes" id="UP000807353">
    <property type="component" value="Unassembled WGS sequence"/>
</dbReference>
<dbReference type="InterPro" id="IPR030456">
    <property type="entry name" value="TF_fork_head_CS_2"/>
</dbReference>
<evidence type="ECO:0000313" key="9">
    <source>
        <dbReference type="Proteomes" id="UP000807353"/>
    </source>
</evidence>
<evidence type="ECO:0000256" key="4">
    <source>
        <dbReference type="ARBA" id="ARBA00023242"/>
    </source>
</evidence>
<evidence type="ECO:0000313" key="8">
    <source>
        <dbReference type="EMBL" id="KAF9456565.1"/>
    </source>
</evidence>
<dbReference type="SUPFAM" id="SSF46785">
    <property type="entry name" value="Winged helix' DNA-binding domain"/>
    <property type="match status" value="1"/>
</dbReference>
<proteinExistence type="predicted"/>
<dbReference type="PANTHER" id="PTHR46078">
    <property type="entry name" value="FORKHEAD BOX PROTEIN J2 FAMILY MEMBER"/>
    <property type="match status" value="1"/>
</dbReference>
<dbReference type="OrthoDB" id="5954824at2759"/>
<evidence type="ECO:0000256" key="5">
    <source>
        <dbReference type="PROSITE-ProRule" id="PRU00089"/>
    </source>
</evidence>
<evidence type="ECO:0000256" key="1">
    <source>
        <dbReference type="ARBA" id="ARBA00023015"/>
    </source>
</evidence>
<evidence type="ECO:0000259" key="7">
    <source>
        <dbReference type="PROSITE" id="PS50039"/>
    </source>
</evidence>
<keyword evidence="1" id="KW-0805">Transcription regulation</keyword>
<dbReference type="PROSITE" id="PS00658">
    <property type="entry name" value="FORK_HEAD_2"/>
    <property type="match status" value="1"/>
</dbReference>
<dbReference type="SMART" id="SM00339">
    <property type="entry name" value="FH"/>
    <property type="match status" value="1"/>
</dbReference>
<accession>A0A9P6CBZ3</accession>
<comment type="subcellular location">
    <subcellularLocation>
        <location evidence="5">Nucleus</location>
    </subcellularLocation>
</comment>
<evidence type="ECO:0000256" key="6">
    <source>
        <dbReference type="SAM" id="MobiDB-lite"/>
    </source>
</evidence>
<keyword evidence="3" id="KW-0804">Transcription</keyword>
<feature type="compositionally biased region" description="Polar residues" evidence="6">
    <location>
        <begin position="13"/>
        <end position="36"/>
    </location>
</feature>
<name>A0A9P6CBZ3_9AGAR</name>
<dbReference type="PRINTS" id="PR00053">
    <property type="entry name" value="FORKHEAD"/>
</dbReference>
<dbReference type="GO" id="GO:0000981">
    <property type="term" value="F:DNA-binding transcription factor activity, RNA polymerase II-specific"/>
    <property type="evidence" value="ECO:0007669"/>
    <property type="project" value="TreeGrafter"/>
</dbReference>
<organism evidence="8 9">
    <name type="scientific">Collybia nuda</name>
    <dbReference type="NCBI Taxonomy" id="64659"/>
    <lineage>
        <taxon>Eukaryota</taxon>
        <taxon>Fungi</taxon>
        <taxon>Dikarya</taxon>
        <taxon>Basidiomycota</taxon>
        <taxon>Agaricomycotina</taxon>
        <taxon>Agaricomycetes</taxon>
        <taxon>Agaricomycetidae</taxon>
        <taxon>Agaricales</taxon>
        <taxon>Tricholomatineae</taxon>
        <taxon>Clitocybaceae</taxon>
        <taxon>Collybia</taxon>
    </lineage>
</organism>
<comment type="caution">
    <text evidence="8">The sequence shown here is derived from an EMBL/GenBank/DDBJ whole genome shotgun (WGS) entry which is preliminary data.</text>
</comment>
<sequence>MGSSQNFGGGAPNQFQHNIPPQHQSFGGPQSQSRSTLLPGQGSEPPESPPGSLNPGLLDNPYEDAGEYLRGQLNIPFDRAVNLYALPDPPGGTRPTQPLAILMKLAIYGSPHRKLTLREIYTALEERYEWFRNNTNDASWKNSIRHHLSLNKVFRNIQRPITEPGKGKYWVLDVSQGEGYKRERKR</sequence>
<dbReference type="GO" id="GO:0000978">
    <property type="term" value="F:RNA polymerase II cis-regulatory region sequence-specific DNA binding"/>
    <property type="evidence" value="ECO:0007669"/>
    <property type="project" value="TreeGrafter"/>
</dbReference>
<dbReference type="InterPro" id="IPR001766">
    <property type="entry name" value="Fork_head_dom"/>
</dbReference>
<dbReference type="Gene3D" id="1.10.10.10">
    <property type="entry name" value="Winged helix-like DNA-binding domain superfamily/Winged helix DNA-binding domain"/>
    <property type="match status" value="1"/>
</dbReference>
<feature type="DNA-binding region" description="Fork-head" evidence="5">
    <location>
        <begin position="94"/>
        <end position="186"/>
    </location>
</feature>
<dbReference type="CDD" id="cd00059">
    <property type="entry name" value="FH_FOX"/>
    <property type="match status" value="1"/>
</dbReference>
<reference evidence="8" key="1">
    <citation type="submission" date="2020-11" db="EMBL/GenBank/DDBJ databases">
        <authorList>
            <consortium name="DOE Joint Genome Institute"/>
            <person name="Ahrendt S."/>
            <person name="Riley R."/>
            <person name="Andreopoulos W."/>
            <person name="Labutti K."/>
            <person name="Pangilinan J."/>
            <person name="Ruiz-Duenas F.J."/>
            <person name="Barrasa J.M."/>
            <person name="Sanchez-Garcia M."/>
            <person name="Camarero S."/>
            <person name="Miyauchi S."/>
            <person name="Serrano A."/>
            <person name="Linde D."/>
            <person name="Babiker R."/>
            <person name="Drula E."/>
            <person name="Ayuso-Fernandez I."/>
            <person name="Pacheco R."/>
            <person name="Padilla G."/>
            <person name="Ferreira P."/>
            <person name="Barriuso J."/>
            <person name="Kellner H."/>
            <person name="Castanera R."/>
            <person name="Alfaro M."/>
            <person name="Ramirez L."/>
            <person name="Pisabarro A.G."/>
            <person name="Kuo A."/>
            <person name="Tritt A."/>
            <person name="Lipzen A."/>
            <person name="He G."/>
            <person name="Yan M."/>
            <person name="Ng V."/>
            <person name="Cullen D."/>
            <person name="Martin F."/>
            <person name="Rosso M.-N."/>
            <person name="Henrissat B."/>
            <person name="Hibbett D."/>
            <person name="Martinez A.T."/>
            <person name="Grigoriev I.V."/>
        </authorList>
    </citation>
    <scope>NUCLEOTIDE SEQUENCE</scope>
    <source>
        <strain evidence="8">CBS 247.69</strain>
    </source>
</reference>
<dbReference type="GO" id="GO:0005634">
    <property type="term" value="C:nucleus"/>
    <property type="evidence" value="ECO:0007669"/>
    <property type="project" value="UniProtKB-SubCell"/>
</dbReference>
<feature type="non-terminal residue" evidence="8">
    <location>
        <position position="186"/>
    </location>
</feature>
<dbReference type="PROSITE" id="PS50039">
    <property type="entry name" value="FORK_HEAD_3"/>
    <property type="match status" value="1"/>
</dbReference>
<dbReference type="AlphaFoldDB" id="A0A9P6CBZ3"/>
<dbReference type="Pfam" id="PF00250">
    <property type="entry name" value="Forkhead"/>
    <property type="match status" value="1"/>
</dbReference>
<dbReference type="InterPro" id="IPR045912">
    <property type="entry name" value="FOXJ2/3-like"/>
</dbReference>
<keyword evidence="4 5" id="KW-0539">Nucleus</keyword>
<dbReference type="EMBL" id="MU150416">
    <property type="protein sequence ID" value="KAF9456565.1"/>
    <property type="molecule type" value="Genomic_DNA"/>
</dbReference>
<protein>
    <recommendedName>
        <fullName evidence="7">Fork-head domain-containing protein</fullName>
    </recommendedName>
</protein>
<evidence type="ECO:0000256" key="3">
    <source>
        <dbReference type="ARBA" id="ARBA00023163"/>
    </source>
</evidence>
<dbReference type="InterPro" id="IPR036388">
    <property type="entry name" value="WH-like_DNA-bd_sf"/>
</dbReference>
<dbReference type="InterPro" id="IPR036390">
    <property type="entry name" value="WH_DNA-bd_sf"/>
</dbReference>
<keyword evidence="2 5" id="KW-0238">DNA-binding</keyword>
<feature type="domain" description="Fork-head" evidence="7">
    <location>
        <begin position="94"/>
        <end position="186"/>
    </location>
</feature>
<evidence type="ECO:0000256" key="2">
    <source>
        <dbReference type="ARBA" id="ARBA00023125"/>
    </source>
</evidence>
<feature type="region of interest" description="Disordered" evidence="6">
    <location>
        <begin position="1"/>
        <end position="64"/>
    </location>
</feature>
<gene>
    <name evidence="8" type="ORF">BDZ94DRAFT_1177440</name>
</gene>
<keyword evidence="9" id="KW-1185">Reference proteome</keyword>